<dbReference type="InterPro" id="IPR012865">
    <property type="entry name" value="DUF1642"/>
</dbReference>
<protein>
    <submittedName>
        <fullName evidence="1">DUF1642 domain-containing protein</fullName>
    </submittedName>
</protein>
<sequence length="120" mass="13873">MFKKVGYVQNMYQIGHHSGVEMYQYDDNKTDENCTIGKNVVEDNTPVYIHEPVKLPKYVADYLAKVKNNDLAIQDLFIFIIRPVMESGSPEIKDWFENTDNAGLMIAEAILYGYEIEDEK</sequence>
<accession>A0AAJ1VLJ6</accession>
<evidence type="ECO:0000313" key="1">
    <source>
        <dbReference type="EMBL" id="MDN6899558.1"/>
    </source>
</evidence>
<evidence type="ECO:0000313" key="2">
    <source>
        <dbReference type="Proteomes" id="UP001167919"/>
    </source>
</evidence>
<dbReference type="Proteomes" id="UP001167919">
    <property type="component" value="Unassembled WGS sequence"/>
</dbReference>
<dbReference type="EMBL" id="SDWY01000001">
    <property type="protein sequence ID" value="MDN6899558.1"/>
    <property type="molecule type" value="Genomic_DNA"/>
</dbReference>
<gene>
    <name evidence="1" type="ORF">EVC35_00860</name>
</gene>
<comment type="caution">
    <text evidence="1">The sequence shown here is derived from an EMBL/GenBank/DDBJ whole genome shotgun (WGS) entry which is preliminary data.</text>
</comment>
<reference evidence="1" key="1">
    <citation type="submission" date="2019-01" db="EMBL/GenBank/DDBJ databases">
        <title>Oenococcus sicerae UCMA17102.</title>
        <authorList>
            <person name="Cousin F.J."/>
            <person name="Le Guellec R."/>
            <person name="Cretenet M."/>
        </authorList>
    </citation>
    <scope>NUCLEOTIDE SEQUENCE</scope>
    <source>
        <strain evidence="1">UCMA17102</strain>
    </source>
</reference>
<organism evidence="1 2">
    <name type="scientific">Oenococcus sicerae</name>
    <dbReference type="NCBI Taxonomy" id="2203724"/>
    <lineage>
        <taxon>Bacteria</taxon>
        <taxon>Bacillati</taxon>
        <taxon>Bacillota</taxon>
        <taxon>Bacilli</taxon>
        <taxon>Lactobacillales</taxon>
        <taxon>Lactobacillaceae</taxon>
        <taxon>Oenococcus</taxon>
    </lineage>
</organism>
<proteinExistence type="predicted"/>
<dbReference type="AlphaFoldDB" id="A0AAJ1VLJ6"/>
<dbReference type="RefSeq" id="WP_301710854.1">
    <property type="nucleotide sequence ID" value="NZ_SDWY01000001.1"/>
</dbReference>
<dbReference type="Pfam" id="PF07852">
    <property type="entry name" value="DUF1642"/>
    <property type="match status" value="1"/>
</dbReference>
<name>A0AAJ1VLJ6_9LACO</name>